<dbReference type="GO" id="GO:0003677">
    <property type="term" value="F:DNA binding"/>
    <property type="evidence" value="ECO:0007669"/>
    <property type="project" value="UniProtKB-KW"/>
</dbReference>
<protein>
    <submittedName>
        <fullName evidence="3">Transposase</fullName>
    </submittedName>
</protein>
<name>A0A2U9IE41_9CREN</name>
<dbReference type="AlphaFoldDB" id="A0A2U9IE41"/>
<reference evidence="3 4" key="1">
    <citation type="submission" date="2018-05" db="EMBL/GenBank/DDBJ databases">
        <title>Complete Genome Sequences of Extremely Thermoacidophilic, Metal-Mobilizing Type-Strain Members of the Archaeal Family Sulfolobaceae: Acidianus brierleyi DSM-1651T, Acidianus sulfidivorans DSM-18786T, Metallosphaera hakonensis DSM-7519T, and Metallosphaera prunae DSM-10039T.</title>
        <authorList>
            <person name="Counts J.A."/>
            <person name="Kelly R.M."/>
        </authorList>
    </citation>
    <scope>NUCLEOTIDE SEQUENCE [LARGE SCALE GENOMIC DNA]</scope>
    <source>
        <strain evidence="3 4">DSM 1651</strain>
    </source>
</reference>
<evidence type="ECO:0000256" key="1">
    <source>
        <dbReference type="ARBA" id="ARBA00023125"/>
    </source>
</evidence>
<accession>A0A2U9IE41</accession>
<dbReference type="InterPro" id="IPR010095">
    <property type="entry name" value="Cas12f1-like_TNB"/>
</dbReference>
<dbReference type="Proteomes" id="UP000248044">
    <property type="component" value="Chromosome"/>
</dbReference>
<dbReference type="KEGG" id="abri:DFR85_06370"/>
<keyword evidence="4" id="KW-1185">Reference proteome</keyword>
<dbReference type="Pfam" id="PF07282">
    <property type="entry name" value="Cas12f1-like_TNB"/>
    <property type="match status" value="1"/>
</dbReference>
<evidence type="ECO:0000259" key="2">
    <source>
        <dbReference type="Pfam" id="PF07282"/>
    </source>
</evidence>
<dbReference type="EMBL" id="CP029289">
    <property type="protein sequence ID" value="AWR94275.1"/>
    <property type="molecule type" value="Genomic_DNA"/>
</dbReference>
<gene>
    <name evidence="3" type="ORF">DFR85_06370</name>
</gene>
<dbReference type="GeneID" id="36831764"/>
<sequence length="275" mass="31594">MKEELVQAKIIDYGKLKSIYNDIFFYKEYSEALRRNGGSLDTPPPSLKKLNFIPNTYRLGPLKVSCNNKILKIDFVNALVESEREGLPKYAIIDFSKGIKIYLAYENERPIIGIDVGIRHLFTVASVNSNGKICKVRYFGDKEIIQPFIRYLGEEQGVVHLTEIKEKVKGLVHQTIRFIESLDPKIVAIEDLRLYDAKVGKGLRVIQEMLEHEFYNKGIKFKRLDPYNTSRICSHCGYKRGEIMGSIFVCPSCGYKADRDFNAAYNLALKCYYTC</sequence>
<proteinExistence type="predicted"/>
<organism evidence="3 4">
    <name type="scientific">Acidianus brierleyi</name>
    <dbReference type="NCBI Taxonomy" id="41673"/>
    <lineage>
        <taxon>Archaea</taxon>
        <taxon>Thermoproteota</taxon>
        <taxon>Thermoprotei</taxon>
        <taxon>Sulfolobales</taxon>
        <taxon>Sulfolobaceae</taxon>
        <taxon>Acidianus</taxon>
    </lineage>
</organism>
<dbReference type="RefSeq" id="WP_110270156.1">
    <property type="nucleotide sequence ID" value="NZ_CP029289.2"/>
</dbReference>
<dbReference type="OrthoDB" id="33505at2157"/>
<feature type="domain" description="Cas12f1-like TNB" evidence="2">
    <location>
        <begin position="206"/>
        <end position="267"/>
    </location>
</feature>
<evidence type="ECO:0000313" key="3">
    <source>
        <dbReference type="EMBL" id="AWR94275.1"/>
    </source>
</evidence>
<evidence type="ECO:0000313" key="4">
    <source>
        <dbReference type="Proteomes" id="UP000248044"/>
    </source>
</evidence>
<keyword evidence="1" id="KW-0238">DNA-binding</keyword>